<dbReference type="PANTHER" id="PTHR47936">
    <property type="entry name" value="PPR_LONG DOMAIN-CONTAINING PROTEIN"/>
    <property type="match status" value="1"/>
</dbReference>
<proteinExistence type="predicted"/>
<dbReference type="PANTHER" id="PTHR47936:SF1">
    <property type="entry name" value="PENTATRICOPEPTIDE REPEAT-CONTAINING PROTEIN GUN1, CHLOROPLASTIC"/>
    <property type="match status" value="1"/>
</dbReference>
<keyword evidence="1" id="KW-0677">Repeat</keyword>
<feature type="region of interest" description="Disordered" evidence="2">
    <location>
        <begin position="472"/>
        <end position="512"/>
    </location>
</feature>
<comment type="caution">
    <text evidence="3">The sequence shown here is derived from an EMBL/GenBank/DDBJ whole genome shotgun (WGS) entry which is preliminary data.</text>
</comment>
<feature type="region of interest" description="Disordered" evidence="2">
    <location>
        <begin position="548"/>
        <end position="609"/>
    </location>
</feature>
<feature type="compositionally biased region" description="Pro residues" evidence="2">
    <location>
        <begin position="475"/>
        <end position="485"/>
    </location>
</feature>
<feature type="region of interest" description="Disordered" evidence="2">
    <location>
        <begin position="683"/>
        <end position="705"/>
    </location>
</feature>
<dbReference type="Gene3D" id="1.25.40.10">
    <property type="entry name" value="Tetratricopeptide repeat domain"/>
    <property type="match status" value="2"/>
</dbReference>
<protein>
    <recommendedName>
        <fullName evidence="5">Pentatricopeptide repeat-containing protein, chloroplastic</fullName>
    </recommendedName>
</protein>
<dbReference type="InterPro" id="IPR011990">
    <property type="entry name" value="TPR-like_helical_dom_sf"/>
</dbReference>
<evidence type="ECO:0000313" key="3">
    <source>
        <dbReference type="EMBL" id="CAJ1393737.1"/>
    </source>
</evidence>
<sequence length="985" mass="105137">MTGVGLAQAPASAERPAQVRRRKVSFRPFFDSLNECKRRGDWLGALELLHAVGQQGLQPNKVASTTAVAACAAGQTGERGGISTPAPRFWGTREVGRWRWAVNLVDGMRAQQLETNLFAWGACVAACEKAEFGSFLPQSSGGNSGAFHERRGPWPLGLDVLKTAQHQGCGEGVVPMSSAMACCEKSRLGWDRALGILRLMPRSSVEANVVSLGAAISSCEKSTIWAPALGLLGAARRSGLQPNTIAVNAAISVCEKFGAWETAMELLPASATAVSFGAALGAFEPGGWPWALQLLRRLAQRGLQPLVSTMNSALGALGSTWRWASELLGHDGLSPDTVSMGAAIGAMARGVAPGCEGPLPGLSSLRRRLQRWPGDHSSQDALVLQAAGRAGRWLLALQVFLDAGEAAKQVPLRSAAGPVRASLLWSQAAWSCEASQKPGAWRLPGGLAIARQESSSEHAKHQHAFIMRRRNKLRPQPPPAPPPPHIQGQEWGDWSRAPKGGGRKRKRRDDWHSQWGEWQWRDENDWGQWVKKDWEDDQESVCTSVLGAAGSSTTTQAPPTPATVSPVTPSENSGAVQPKTEPEDDESYSEDEPGSYLHIISPPQPKKMPRPAVATAVATAKYLPRPKVRLPAAPKARPTCKSSALVPLPPPPEREPAFQGRAGPAVGKVSRFNLTSTGLRVLPPSMGMFRNSKRSPLPGPPPTEDPPSWAVVLDVPAALPALPPAECTALAPLAPPGPCAGDDLIKVEIDEGAASVADLLKEMISPNDTEFVHAVQVIKSRFAAALSGTGQAANINFDVQVGNSGDAGFGASGFGGFSDGLGGGFGDFGGGITPPAISPAIAGSAGEDQYYSGNGSWVNALPPSFAVEKIVDVGEIRFSQRSIKRRFQDGKTFEELWSGLRNGSVNPMTSPFLILTVVEKADSRGRRALYSKENRRLYCLKEHQKRVGGELPVRVRILAWHDVVDACKFQRNYDTETDGVEIAVR</sequence>
<dbReference type="AlphaFoldDB" id="A0AA36ITK1"/>
<name>A0AA36ITK1_9DINO</name>
<accession>A0AA36ITK1</accession>
<feature type="region of interest" description="Disordered" evidence="2">
    <location>
        <begin position="632"/>
        <end position="663"/>
    </location>
</feature>
<reference evidence="3" key="1">
    <citation type="submission" date="2023-08" db="EMBL/GenBank/DDBJ databases">
        <authorList>
            <person name="Chen Y."/>
            <person name="Shah S."/>
            <person name="Dougan E. K."/>
            <person name="Thang M."/>
            <person name="Chan C."/>
        </authorList>
    </citation>
    <scope>NUCLEOTIDE SEQUENCE</scope>
</reference>
<evidence type="ECO:0000313" key="4">
    <source>
        <dbReference type="Proteomes" id="UP001178507"/>
    </source>
</evidence>
<keyword evidence="4" id="KW-1185">Reference proteome</keyword>
<evidence type="ECO:0000256" key="1">
    <source>
        <dbReference type="ARBA" id="ARBA00022737"/>
    </source>
</evidence>
<dbReference type="Proteomes" id="UP001178507">
    <property type="component" value="Unassembled WGS sequence"/>
</dbReference>
<gene>
    <name evidence="3" type="ORF">EVOR1521_LOCUS18543</name>
</gene>
<organism evidence="3 4">
    <name type="scientific">Effrenium voratum</name>
    <dbReference type="NCBI Taxonomy" id="2562239"/>
    <lineage>
        <taxon>Eukaryota</taxon>
        <taxon>Sar</taxon>
        <taxon>Alveolata</taxon>
        <taxon>Dinophyceae</taxon>
        <taxon>Suessiales</taxon>
        <taxon>Symbiodiniaceae</taxon>
        <taxon>Effrenium</taxon>
    </lineage>
</organism>
<evidence type="ECO:0008006" key="5">
    <source>
        <dbReference type="Google" id="ProtNLM"/>
    </source>
</evidence>
<feature type="compositionally biased region" description="Acidic residues" evidence="2">
    <location>
        <begin position="582"/>
        <end position="593"/>
    </location>
</feature>
<feature type="compositionally biased region" description="Low complexity" evidence="2">
    <location>
        <begin position="548"/>
        <end position="570"/>
    </location>
</feature>
<dbReference type="EMBL" id="CAUJNA010002646">
    <property type="protein sequence ID" value="CAJ1393737.1"/>
    <property type="molecule type" value="Genomic_DNA"/>
</dbReference>
<evidence type="ECO:0000256" key="2">
    <source>
        <dbReference type="SAM" id="MobiDB-lite"/>
    </source>
</evidence>